<dbReference type="SUPFAM" id="SSF81301">
    <property type="entry name" value="Nucleotidyltransferase"/>
    <property type="match status" value="1"/>
</dbReference>
<protein>
    <submittedName>
        <fullName evidence="1">Uncharacterized protein</fullName>
    </submittedName>
</protein>
<organism evidence="1 2">
    <name type="scientific">Lentisphaera araneosa HTCC2155</name>
    <dbReference type="NCBI Taxonomy" id="313628"/>
    <lineage>
        <taxon>Bacteria</taxon>
        <taxon>Pseudomonadati</taxon>
        <taxon>Lentisphaerota</taxon>
        <taxon>Lentisphaeria</taxon>
        <taxon>Lentisphaerales</taxon>
        <taxon>Lentisphaeraceae</taxon>
        <taxon>Lentisphaera</taxon>
    </lineage>
</organism>
<evidence type="ECO:0000313" key="2">
    <source>
        <dbReference type="Proteomes" id="UP000004947"/>
    </source>
</evidence>
<dbReference type="InterPro" id="IPR043519">
    <property type="entry name" value="NT_sf"/>
</dbReference>
<sequence length="166" mass="19048">MNSKEYILEILTDLCQAKIDFVLCGGVAAVLHGVERLTMDIDIAINFDRSNVQKFLGVMKDLSMQSRAPIPPDSLLDHEIRQLLINEKNAIVFTFIDVNNPFKQIDIFLEDLYGRLIDSSDEFDITANETLKVVDVKALIKMKEEVKPIRDKDQRDIIELKRLINE</sequence>
<comment type="caution">
    <text evidence="1">The sequence shown here is derived from an EMBL/GenBank/DDBJ whole genome shotgun (WGS) entry which is preliminary data.</text>
</comment>
<accession>A6DT38</accession>
<evidence type="ECO:0000313" key="1">
    <source>
        <dbReference type="EMBL" id="EDM25213.1"/>
    </source>
</evidence>
<name>A6DT38_9BACT</name>
<keyword evidence="2" id="KW-1185">Reference proteome</keyword>
<proteinExistence type="predicted"/>
<gene>
    <name evidence="1" type="ORF">LNTAR_03254</name>
</gene>
<dbReference type="Proteomes" id="UP000004947">
    <property type="component" value="Unassembled WGS sequence"/>
</dbReference>
<dbReference type="AlphaFoldDB" id="A6DT38"/>
<dbReference type="OrthoDB" id="284878at2"/>
<reference evidence="1 2" key="1">
    <citation type="journal article" date="2010" name="J. Bacteriol.">
        <title>Genome sequence of Lentisphaera araneosa HTCC2155T, the type species of the order Lentisphaerales in the phylum Lentisphaerae.</title>
        <authorList>
            <person name="Thrash J.C."/>
            <person name="Cho J.C."/>
            <person name="Vergin K.L."/>
            <person name="Morris R.M."/>
            <person name="Giovannoni S.J."/>
        </authorList>
    </citation>
    <scope>NUCLEOTIDE SEQUENCE [LARGE SCALE GENOMIC DNA]</scope>
    <source>
        <strain evidence="1 2">HTCC2155</strain>
    </source>
</reference>
<dbReference type="Gene3D" id="3.30.460.40">
    <property type="match status" value="1"/>
</dbReference>
<dbReference type="RefSeq" id="WP_007280987.1">
    <property type="nucleotide sequence ID" value="NZ_ABCK01000034.1"/>
</dbReference>
<dbReference type="EMBL" id="ABCK01000034">
    <property type="protein sequence ID" value="EDM25213.1"/>
    <property type="molecule type" value="Genomic_DNA"/>
</dbReference>